<dbReference type="HOGENOM" id="CLU_019796_1_2_9"/>
<keyword evidence="2 3" id="KW-0560">Oxidoreductase</keyword>
<evidence type="ECO:0000256" key="1">
    <source>
        <dbReference type="ARBA" id="ARBA00005854"/>
    </source>
</evidence>
<feature type="domain" description="D-isomer specific 2-hydroxyacid dehydrogenase catalytic" evidence="4">
    <location>
        <begin position="5"/>
        <end position="320"/>
    </location>
</feature>
<comment type="similarity">
    <text evidence="1 3">Belongs to the D-isomer specific 2-hydroxyacid dehydrogenase family.</text>
</comment>
<dbReference type="KEGG" id="dor:Desor_3030"/>
<dbReference type="GO" id="GO:0051287">
    <property type="term" value="F:NAD binding"/>
    <property type="evidence" value="ECO:0007669"/>
    <property type="project" value="InterPro"/>
</dbReference>
<dbReference type="InterPro" id="IPR006139">
    <property type="entry name" value="D-isomer_2_OHA_DH_cat_dom"/>
</dbReference>
<dbReference type="GO" id="GO:0005829">
    <property type="term" value="C:cytosol"/>
    <property type="evidence" value="ECO:0007669"/>
    <property type="project" value="TreeGrafter"/>
</dbReference>
<keyword evidence="7" id="KW-1185">Reference proteome</keyword>
<evidence type="ECO:0000313" key="6">
    <source>
        <dbReference type="EMBL" id="AET68552.1"/>
    </source>
</evidence>
<organism evidence="6 7">
    <name type="scientific">Desulfosporosinus orientis (strain ATCC 19365 / DSM 765 / NCIMB 8382 / VKM B-1628 / Singapore I)</name>
    <name type="common">Desulfotomaculum orientis</name>
    <dbReference type="NCBI Taxonomy" id="768706"/>
    <lineage>
        <taxon>Bacteria</taxon>
        <taxon>Bacillati</taxon>
        <taxon>Bacillota</taxon>
        <taxon>Clostridia</taxon>
        <taxon>Eubacteriales</taxon>
        <taxon>Desulfitobacteriaceae</taxon>
        <taxon>Desulfosporosinus</taxon>
    </lineage>
</organism>
<evidence type="ECO:0000256" key="2">
    <source>
        <dbReference type="ARBA" id="ARBA00023002"/>
    </source>
</evidence>
<dbReference type="EMBL" id="CP003108">
    <property type="protein sequence ID" value="AET68552.1"/>
    <property type="molecule type" value="Genomic_DNA"/>
</dbReference>
<protein>
    <submittedName>
        <fullName evidence="6">Lactate dehydrogenase-like oxidoreductase</fullName>
    </submittedName>
</protein>
<dbReference type="Pfam" id="PF02826">
    <property type="entry name" value="2-Hacid_dh_C"/>
    <property type="match status" value="1"/>
</dbReference>
<dbReference type="InterPro" id="IPR050223">
    <property type="entry name" value="D-isomer_2-hydroxyacid_DH"/>
</dbReference>
<dbReference type="InterPro" id="IPR036291">
    <property type="entry name" value="NAD(P)-bd_dom_sf"/>
</dbReference>
<accession>G7WIA4</accession>
<dbReference type="PROSITE" id="PS00065">
    <property type="entry name" value="D_2_HYDROXYACID_DH_1"/>
    <property type="match status" value="1"/>
</dbReference>
<evidence type="ECO:0000259" key="5">
    <source>
        <dbReference type="Pfam" id="PF02826"/>
    </source>
</evidence>
<dbReference type="OrthoDB" id="9805416at2"/>
<dbReference type="STRING" id="768706.Desor_3030"/>
<dbReference type="PATRIC" id="fig|768706.3.peg.3045"/>
<sequence length="324" mass="36505">MLPKVFIAKPIPQTVRDYLGKFCEFAMWDKERPINRQELIEQISDREGLLTTSLITRIDEDLLLKAPNLRIVSNISVGYDNFDLEAMRKRQVLGTNTPDVLSDTVADLAIGLMLCSARRIVELNGFVKEGKWNAQISEELFGLDLHHQTLGIIGMGSIGLELARRARNGFKMDVLYHNRNRKIVAEEELGVRYCDLPTLLAKSDFVILLTPLTKDTKHLMGYKEFNLMKHSAFFLNISRGETVDEQALILALREEKIQGAALDVFSQEPINKNNPLLQFQNVITVPHIGSATLACRTEMAMLAAKNLAAGLMDIQPPNLVKELY</sequence>
<dbReference type="PANTHER" id="PTHR10996">
    <property type="entry name" value="2-HYDROXYACID DEHYDROGENASE-RELATED"/>
    <property type="match status" value="1"/>
</dbReference>
<dbReference type="Gene3D" id="3.40.50.720">
    <property type="entry name" value="NAD(P)-binding Rossmann-like Domain"/>
    <property type="match status" value="2"/>
</dbReference>
<dbReference type="eggNOG" id="COG1052">
    <property type="taxonomic scope" value="Bacteria"/>
</dbReference>
<dbReference type="PANTHER" id="PTHR10996:SF283">
    <property type="entry name" value="GLYOXYLATE_HYDROXYPYRUVATE REDUCTASE B"/>
    <property type="match status" value="1"/>
</dbReference>
<proteinExistence type="inferred from homology"/>
<evidence type="ECO:0000256" key="3">
    <source>
        <dbReference type="RuleBase" id="RU003719"/>
    </source>
</evidence>
<evidence type="ECO:0000259" key="4">
    <source>
        <dbReference type="Pfam" id="PF00389"/>
    </source>
</evidence>
<dbReference type="GO" id="GO:0030267">
    <property type="term" value="F:glyoxylate reductase (NADPH) activity"/>
    <property type="evidence" value="ECO:0007669"/>
    <property type="project" value="TreeGrafter"/>
</dbReference>
<dbReference type="InterPro" id="IPR029752">
    <property type="entry name" value="D-isomer_DH_CS1"/>
</dbReference>
<dbReference type="FunFam" id="3.40.50.720:FF:000462">
    <property type="entry name" value="Glyoxylate reductase (NADP+)"/>
    <property type="match status" value="1"/>
</dbReference>
<reference evidence="6 7" key="2">
    <citation type="journal article" date="2012" name="J. Bacteriol.">
        <title>Complete genome sequences of Desulfosporosinus orientis DSM765T, Desulfosporosinus youngiae DSM17734T, Desulfosporosinus meridiei DSM13257T, and Desulfosporosinus acidiphilus DSM22704T.</title>
        <authorList>
            <person name="Pester M."/>
            <person name="Brambilla E."/>
            <person name="Alazard D."/>
            <person name="Rattei T."/>
            <person name="Weinmaier T."/>
            <person name="Han J."/>
            <person name="Lucas S."/>
            <person name="Lapidus A."/>
            <person name="Cheng J.F."/>
            <person name="Goodwin L."/>
            <person name="Pitluck S."/>
            <person name="Peters L."/>
            <person name="Ovchinnikova G."/>
            <person name="Teshima H."/>
            <person name="Detter J.C."/>
            <person name="Han C.S."/>
            <person name="Tapia R."/>
            <person name="Land M.L."/>
            <person name="Hauser L."/>
            <person name="Kyrpides N.C."/>
            <person name="Ivanova N.N."/>
            <person name="Pagani I."/>
            <person name="Huntmann M."/>
            <person name="Wei C.L."/>
            <person name="Davenport K.W."/>
            <person name="Daligault H."/>
            <person name="Chain P.S."/>
            <person name="Chen A."/>
            <person name="Mavromatis K."/>
            <person name="Markowitz V."/>
            <person name="Szeto E."/>
            <person name="Mikhailova N."/>
            <person name="Pati A."/>
            <person name="Wagner M."/>
            <person name="Woyke T."/>
            <person name="Ollivier B."/>
            <person name="Klenk H.P."/>
            <person name="Spring S."/>
            <person name="Loy A."/>
        </authorList>
    </citation>
    <scope>NUCLEOTIDE SEQUENCE [LARGE SCALE GENOMIC DNA]</scope>
    <source>
        <strain evidence="7">ATCC 19365 / DSM 765 / NCIMB 8382 / VKM B-1628</strain>
    </source>
</reference>
<dbReference type="GO" id="GO:0016618">
    <property type="term" value="F:hydroxypyruvate reductase [NAD(P)H] activity"/>
    <property type="evidence" value="ECO:0007669"/>
    <property type="project" value="TreeGrafter"/>
</dbReference>
<evidence type="ECO:0000313" key="7">
    <source>
        <dbReference type="Proteomes" id="UP000006346"/>
    </source>
</evidence>
<dbReference type="CDD" id="cd05301">
    <property type="entry name" value="GDH"/>
    <property type="match status" value="1"/>
</dbReference>
<dbReference type="InterPro" id="IPR006140">
    <property type="entry name" value="D-isomer_DH_NAD-bd"/>
</dbReference>
<name>G7WIA4_DESOD</name>
<dbReference type="AlphaFoldDB" id="G7WIA4"/>
<dbReference type="RefSeq" id="WP_014185360.1">
    <property type="nucleotide sequence ID" value="NC_016584.1"/>
</dbReference>
<dbReference type="Pfam" id="PF00389">
    <property type="entry name" value="2-Hacid_dh"/>
    <property type="match status" value="1"/>
</dbReference>
<dbReference type="SUPFAM" id="SSF52283">
    <property type="entry name" value="Formate/glycerate dehydrogenase catalytic domain-like"/>
    <property type="match status" value="1"/>
</dbReference>
<dbReference type="Proteomes" id="UP000006346">
    <property type="component" value="Chromosome"/>
</dbReference>
<gene>
    <name evidence="6" type="ordered locus">Desor_3030</name>
</gene>
<reference evidence="7" key="1">
    <citation type="submission" date="2011-11" db="EMBL/GenBank/DDBJ databases">
        <title>Complete sequence of Desulfosporosinus orientis DSM 765.</title>
        <authorList>
            <person name="Lucas S."/>
            <person name="Han J."/>
            <person name="Lapidus A."/>
            <person name="Cheng J.-F."/>
            <person name="Goodwin L."/>
            <person name="Pitluck S."/>
            <person name="Peters L."/>
            <person name="Ovchinnikova G."/>
            <person name="Teshima H."/>
            <person name="Detter J.C."/>
            <person name="Han C."/>
            <person name="Tapia R."/>
            <person name="Land M."/>
            <person name="Hauser L."/>
            <person name="Kyrpides N."/>
            <person name="Ivanova N."/>
            <person name="Pagani I."/>
            <person name="Pester M."/>
            <person name="Spring S."/>
            <person name="Ollivier B."/>
            <person name="Rattei T."/>
            <person name="Klenk H.-P."/>
            <person name="Wagner M."/>
            <person name="Loy A."/>
            <person name="Woyke T."/>
        </authorList>
    </citation>
    <scope>NUCLEOTIDE SEQUENCE [LARGE SCALE GENOMIC DNA]</scope>
    <source>
        <strain evidence="7">ATCC 19365 / DSM 765 / NCIMB 8382 / VKM B-1628</strain>
    </source>
</reference>
<feature type="domain" description="D-isomer specific 2-hydroxyacid dehydrogenase NAD-binding" evidence="5">
    <location>
        <begin position="110"/>
        <end position="289"/>
    </location>
</feature>
<dbReference type="SUPFAM" id="SSF51735">
    <property type="entry name" value="NAD(P)-binding Rossmann-fold domains"/>
    <property type="match status" value="1"/>
</dbReference>